<dbReference type="InterPro" id="IPR005822">
    <property type="entry name" value="Ribosomal_uL13"/>
</dbReference>
<dbReference type="PIRSF" id="PIRSF002181">
    <property type="entry name" value="Ribosomal_L13"/>
    <property type="match status" value="1"/>
</dbReference>
<dbReference type="PANTHER" id="PTHR11545:SF2">
    <property type="entry name" value="LARGE RIBOSOMAL SUBUNIT PROTEIN UL13M"/>
    <property type="match status" value="1"/>
</dbReference>
<dbReference type="GO" id="GO:0006412">
    <property type="term" value="P:translation"/>
    <property type="evidence" value="ECO:0007669"/>
    <property type="project" value="InterPro"/>
</dbReference>
<dbReference type="InterPro" id="IPR036899">
    <property type="entry name" value="Ribosomal_uL13_sf"/>
</dbReference>
<dbReference type="GO" id="GO:0005840">
    <property type="term" value="C:ribosome"/>
    <property type="evidence" value="ECO:0007669"/>
    <property type="project" value="UniProtKB-KW"/>
</dbReference>
<dbReference type="GO" id="GO:1990904">
    <property type="term" value="C:ribonucleoprotein complex"/>
    <property type="evidence" value="ECO:0007669"/>
    <property type="project" value="UniProtKB-KW"/>
</dbReference>
<comment type="caution">
    <text evidence="5">The sequence shown here is derived from an EMBL/GenBank/DDBJ whole genome shotgun (WGS) entry which is preliminary data.</text>
</comment>
<dbReference type="EMBL" id="MGJZ01000025">
    <property type="protein sequence ID" value="OGN16782.1"/>
    <property type="molecule type" value="Genomic_DNA"/>
</dbReference>
<sequence length="113" mass="13071">MEYKIDATNKALGRIATEIASVLRGKNSPAYMPNKTPDVTVVVENFKQAKFTGNKLEGKLYHRYTGYHGGIRTRTLGERWEKDPEQLLRDIVYRMLPTNRTRDKIIQQIKFGN</sequence>
<evidence type="ECO:0000313" key="6">
    <source>
        <dbReference type="Proteomes" id="UP000178117"/>
    </source>
</evidence>
<evidence type="ECO:0000256" key="2">
    <source>
        <dbReference type="ARBA" id="ARBA00022980"/>
    </source>
</evidence>
<comment type="similarity">
    <text evidence="1">Belongs to the universal ribosomal protein uL13 family.</text>
</comment>
<dbReference type="Gene3D" id="3.90.1180.10">
    <property type="entry name" value="Ribosomal protein L13"/>
    <property type="match status" value="1"/>
</dbReference>
<dbReference type="STRING" id="1802685.A3C88_00240"/>
<dbReference type="CDD" id="cd00392">
    <property type="entry name" value="Ribosomal_L13"/>
    <property type="match status" value="1"/>
</dbReference>
<organism evidence="5 6">
    <name type="scientific">Candidatus Yanofskybacteria bacterium RIFCSPHIGHO2_02_FULL_50_12</name>
    <dbReference type="NCBI Taxonomy" id="1802685"/>
    <lineage>
        <taxon>Bacteria</taxon>
        <taxon>Candidatus Yanofskyibacteriota</taxon>
    </lineage>
</organism>
<keyword evidence="3" id="KW-0687">Ribonucleoprotein</keyword>
<dbReference type="InterPro" id="IPR005823">
    <property type="entry name" value="Ribosomal_uL13_bac-type"/>
</dbReference>
<reference evidence="5 6" key="1">
    <citation type="journal article" date="2016" name="Nat. Commun.">
        <title>Thousands of microbial genomes shed light on interconnected biogeochemical processes in an aquifer system.</title>
        <authorList>
            <person name="Anantharaman K."/>
            <person name="Brown C.T."/>
            <person name="Hug L.A."/>
            <person name="Sharon I."/>
            <person name="Castelle C.J."/>
            <person name="Probst A.J."/>
            <person name="Thomas B.C."/>
            <person name="Singh A."/>
            <person name="Wilkins M.J."/>
            <person name="Karaoz U."/>
            <person name="Brodie E.L."/>
            <person name="Williams K.H."/>
            <person name="Hubbard S.S."/>
            <person name="Banfield J.F."/>
        </authorList>
    </citation>
    <scope>NUCLEOTIDE SEQUENCE [LARGE SCALE GENOMIC DNA]</scope>
</reference>
<dbReference type="GO" id="GO:0003729">
    <property type="term" value="F:mRNA binding"/>
    <property type="evidence" value="ECO:0007669"/>
    <property type="project" value="TreeGrafter"/>
</dbReference>
<dbReference type="Pfam" id="PF00572">
    <property type="entry name" value="Ribosomal_L13"/>
    <property type="match status" value="1"/>
</dbReference>
<dbReference type="PANTHER" id="PTHR11545">
    <property type="entry name" value="RIBOSOMAL PROTEIN L13"/>
    <property type="match status" value="1"/>
</dbReference>
<keyword evidence="2 5" id="KW-0689">Ribosomal protein</keyword>
<dbReference type="GO" id="GO:0003735">
    <property type="term" value="F:structural constituent of ribosome"/>
    <property type="evidence" value="ECO:0007669"/>
    <property type="project" value="InterPro"/>
</dbReference>
<evidence type="ECO:0000256" key="1">
    <source>
        <dbReference type="ARBA" id="ARBA00006227"/>
    </source>
</evidence>
<dbReference type="GO" id="GO:0017148">
    <property type="term" value="P:negative regulation of translation"/>
    <property type="evidence" value="ECO:0007669"/>
    <property type="project" value="TreeGrafter"/>
</dbReference>
<dbReference type="Proteomes" id="UP000178117">
    <property type="component" value="Unassembled WGS sequence"/>
</dbReference>
<dbReference type="NCBIfam" id="TIGR01066">
    <property type="entry name" value="rplM_bact"/>
    <property type="match status" value="1"/>
</dbReference>
<dbReference type="AlphaFoldDB" id="A0A1F8FUR1"/>
<protein>
    <recommendedName>
        <fullName evidence="4">50S ribosomal protein L13</fullName>
    </recommendedName>
</protein>
<evidence type="ECO:0000256" key="3">
    <source>
        <dbReference type="ARBA" id="ARBA00023274"/>
    </source>
</evidence>
<dbReference type="SUPFAM" id="SSF52161">
    <property type="entry name" value="Ribosomal protein L13"/>
    <property type="match status" value="1"/>
</dbReference>
<gene>
    <name evidence="5" type="ORF">A3C88_00240</name>
</gene>
<name>A0A1F8FUR1_9BACT</name>
<accession>A0A1F8FUR1</accession>
<evidence type="ECO:0000313" key="5">
    <source>
        <dbReference type="EMBL" id="OGN16782.1"/>
    </source>
</evidence>
<proteinExistence type="inferred from homology"/>
<evidence type="ECO:0000256" key="4">
    <source>
        <dbReference type="ARBA" id="ARBA00035499"/>
    </source>
</evidence>